<dbReference type="Gene3D" id="3.30.565.10">
    <property type="entry name" value="Histidine kinase-like ATPase, C-terminal domain"/>
    <property type="match status" value="1"/>
</dbReference>
<dbReference type="AlphaFoldDB" id="A0A165FBM0"/>
<evidence type="ECO:0000256" key="3">
    <source>
        <dbReference type="ARBA" id="ARBA00022553"/>
    </source>
</evidence>
<organism evidence="9 10">
    <name type="scientific">Crenobacter luteus</name>
    <dbReference type="NCBI Taxonomy" id="1452487"/>
    <lineage>
        <taxon>Bacteria</taxon>
        <taxon>Pseudomonadati</taxon>
        <taxon>Pseudomonadota</taxon>
        <taxon>Betaproteobacteria</taxon>
        <taxon>Neisseriales</taxon>
        <taxon>Neisseriaceae</taxon>
        <taxon>Crenobacter</taxon>
    </lineage>
</organism>
<keyword evidence="5 9" id="KW-0418">Kinase</keyword>
<reference evidence="10" key="1">
    <citation type="submission" date="2016-01" db="EMBL/GenBank/DDBJ databases">
        <title>Draft genome of Chromobacterium sp. F49.</title>
        <authorList>
            <person name="Hong K.W."/>
        </authorList>
    </citation>
    <scope>NUCLEOTIDE SEQUENCE [LARGE SCALE GENOMIC DNA]</scope>
    <source>
        <strain evidence="10">CN10</strain>
    </source>
</reference>
<keyword evidence="4" id="KW-0808">Transferase</keyword>
<keyword evidence="6" id="KW-0902">Two-component regulatory system</keyword>
<dbReference type="InterPro" id="IPR003594">
    <property type="entry name" value="HATPase_dom"/>
</dbReference>
<dbReference type="SMART" id="SM00388">
    <property type="entry name" value="HisKA"/>
    <property type="match status" value="1"/>
</dbReference>
<evidence type="ECO:0000259" key="8">
    <source>
        <dbReference type="PROSITE" id="PS50109"/>
    </source>
</evidence>
<proteinExistence type="predicted"/>
<dbReference type="EMBL" id="LQQU01000017">
    <property type="protein sequence ID" value="KZE32725.1"/>
    <property type="molecule type" value="Genomic_DNA"/>
</dbReference>
<dbReference type="CDD" id="cd00082">
    <property type="entry name" value="HisKA"/>
    <property type="match status" value="1"/>
</dbReference>
<dbReference type="InterPro" id="IPR036890">
    <property type="entry name" value="HATPase_C_sf"/>
</dbReference>
<evidence type="ECO:0000313" key="9">
    <source>
        <dbReference type="EMBL" id="KZE32725.1"/>
    </source>
</evidence>
<name>A0A165FBM0_9NEIS</name>
<evidence type="ECO:0000313" key="10">
    <source>
        <dbReference type="Proteomes" id="UP000076625"/>
    </source>
</evidence>
<dbReference type="OrthoDB" id="224978at2"/>
<dbReference type="InterPro" id="IPR000014">
    <property type="entry name" value="PAS"/>
</dbReference>
<evidence type="ECO:0000256" key="2">
    <source>
        <dbReference type="ARBA" id="ARBA00012438"/>
    </source>
</evidence>
<dbReference type="CDD" id="cd00130">
    <property type="entry name" value="PAS"/>
    <property type="match status" value="1"/>
</dbReference>
<dbReference type="InterPro" id="IPR036097">
    <property type="entry name" value="HisK_dim/P_sf"/>
</dbReference>
<evidence type="ECO:0000256" key="6">
    <source>
        <dbReference type="ARBA" id="ARBA00023012"/>
    </source>
</evidence>
<dbReference type="Gene3D" id="1.10.287.130">
    <property type="match status" value="1"/>
</dbReference>
<dbReference type="SMART" id="SM00387">
    <property type="entry name" value="HATPase_c"/>
    <property type="match status" value="1"/>
</dbReference>
<dbReference type="PANTHER" id="PTHR43711:SF28">
    <property type="entry name" value="SENSOR HISTIDINE KINASE YXDK"/>
    <property type="match status" value="1"/>
</dbReference>
<keyword evidence="7" id="KW-0175">Coiled coil</keyword>
<dbReference type="SUPFAM" id="SSF55785">
    <property type="entry name" value="PYP-like sensor domain (PAS domain)"/>
    <property type="match status" value="1"/>
</dbReference>
<comment type="caution">
    <text evidence="9">The sequence shown here is derived from an EMBL/GenBank/DDBJ whole genome shotgun (WGS) entry which is preliminary data.</text>
</comment>
<dbReference type="InterPro" id="IPR035965">
    <property type="entry name" value="PAS-like_dom_sf"/>
</dbReference>
<dbReference type="InterPro" id="IPR050736">
    <property type="entry name" value="Sensor_HK_Regulatory"/>
</dbReference>
<dbReference type="SMART" id="SM00091">
    <property type="entry name" value="PAS"/>
    <property type="match status" value="1"/>
</dbReference>
<keyword evidence="10" id="KW-1185">Reference proteome</keyword>
<evidence type="ECO:0000256" key="5">
    <source>
        <dbReference type="ARBA" id="ARBA00022777"/>
    </source>
</evidence>
<feature type="domain" description="Histidine kinase" evidence="8">
    <location>
        <begin position="179"/>
        <end position="387"/>
    </location>
</feature>
<dbReference type="InterPro" id="IPR004358">
    <property type="entry name" value="Sig_transdc_His_kin-like_C"/>
</dbReference>
<dbReference type="RefSeq" id="WP_066611595.1">
    <property type="nucleotide sequence ID" value="NZ_LQQU01000017.1"/>
</dbReference>
<evidence type="ECO:0000256" key="7">
    <source>
        <dbReference type="SAM" id="Coils"/>
    </source>
</evidence>
<keyword evidence="3" id="KW-0597">Phosphoprotein</keyword>
<evidence type="ECO:0000256" key="4">
    <source>
        <dbReference type="ARBA" id="ARBA00022679"/>
    </source>
</evidence>
<dbReference type="CDD" id="cd00075">
    <property type="entry name" value="HATPase"/>
    <property type="match status" value="1"/>
</dbReference>
<dbReference type="Pfam" id="PF02518">
    <property type="entry name" value="HATPase_c"/>
    <property type="match status" value="1"/>
</dbReference>
<dbReference type="PRINTS" id="PR00344">
    <property type="entry name" value="BCTRLSENSOR"/>
</dbReference>
<sequence length="389" mass="42344">MSTQPDDADDRSRLEAAFEQFNAISGELITAYRQLEVQVVQLNAQLEESNRQLRLQLERNAALAERLGLLLAALPAGVVEVSPEGEITHLNPAAEVWLGSAVLGQPWREVAAHFRPTDVDEIYTCDTLARPCRLTLQTQELPAQGGSIVLIHDMTRQYELTTELGRQQKLAAMGGMAASLAHQLRTPLATAMLYTANLKRDGLTHEERERFVDKSLSRMRALEGLIQNMLGFVRGHAVERERLPVAALFDEVVQVIEPQCRGKGVALETRCAAAPGDAVLGDRKALASGLLNLLENALYFCPPGGRVRFVLERDGDALCCTIEDDGPGIAADAIEHIFEPFFTTRSGGTGLGLAIVKRLAEELGGRVSCANRDEGGARFALCLPACRPD</sequence>
<accession>A0A165FBM0</accession>
<dbReference type="PANTHER" id="PTHR43711">
    <property type="entry name" value="TWO-COMPONENT HISTIDINE KINASE"/>
    <property type="match status" value="1"/>
</dbReference>
<dbReference type="Gene3D" id="3.30.450.20">
    <property type="entry name" value="PAS domain"/>
    <property type="match status" value="1"/>
</dbReference>
<dbReference type="Proteomes" id="UP000076625">
    <property type="component" value="Unassembled WGS sequence"/>
</dbReference>
<dbReference type="Pfam" id="PF00512">
    <property type="entry name" value="HisKA"/>
    <property type="match status" value="1"/>
</dbReference>
<dbReference type="SUPFAM" id="SSF47384">
    <property type="entry name" value="Homodimeric domain of signal transducing histidine kinase"/>
    <property type="match status" value="1"/>
</dbReference>
<dbReference type="EC" id="2.7.13.3" evidence="2"/>
<dbReference type="PROSITE" id="PS50109">
    <property type="entry name" value="HIS_KIN"/>
    <property type="match status" value="1"/>
</dbReference>
<feature type="coiled-coil region" evidence="7">
    <location>
        <begin position="32"/>
        <end position="66"/>
    </location>
</feature>
<comment type="catalytic activity">
    <reaction evidence="1">
        <text>ATP + protein L-histidine = ADP + protein N-phospho-L-histidine.</text>
        <dbReference type="EC" id="2.7.13.3"/>
    </reaction>
</comment>
<dbReference type="STRING" id="1452487.AVW16_10065"/>
<dbReference type="GO" id="GO:0000155">
    <property type="term" value="F:phosphorelay sensor kinase activity"/>
    <property type="evidence" value="ECO:0007669"/>
    <property type="project" value="InterPro"/>
</dbReference>
<dbReference type="Pfam" id="PF13188">
    <property type="entry name" value="PAS_8"/>
    <property type="match status" value="1"/>
</dbReference>
<protein>
    <recommendedName>
        <fullName evidence="2">histidine kinase</fullName>
        <ecNumber evidence="2">2.7.13.3</ecNumber>
    </recommendedName>
</protein>
<dbReference type="InterPro" id="IPR003661">
    <property type="entry name" value="HisK_dim/P_dom"/>
</dbReference>
<evidence type="ECO:0000256" key="1">
    <source>
        <dbReference type="ARBA" id="ARBA00000085"/>
    </source>
</evidence>
<dbReference type="InterPro" id="IPR005467">
    <property type="entry name" value="His_kinase_dom"/>
</dbReference>
<dbReference type="SUPFAM" id="SSF55874">
    <property type="entry name" value="ATPase domain of HSP90 chaperone/DNA topoisomerase II/histidine kinase"/>
    <property type="match status" value="1"/>
</dbReference>
<gene>
    <name evidence="9" type="ORF">AVW16_10065</name>
</gene>